<name>A0A1B1UBQ8_9BRAD</name>
<keyword evidence="2 4" id="KW-0808">Transferase</keyword>
<evidence type="ECO:0000256" key="2">
    <source>
        <dbReference type="ARBA" id="ARBA00022679"/>
    </source>
</evidence>
<gene>
    <name evidence="7" type="ORF">LMTR13_08265</name>
</gene>
<comment type="similarity">
    <text evidence="1 4">Belongs to the thiolase-like superfamily. Thiolase family.</text>
</comment>
<feature type="domain" description="Thiolase C-terminal" evidence="6">
    <location>
        <begin position="258"/>
        <end position="375"/>
    </location>
</feature>
<dbReference type="SUPFAM" id="SSF53901">
    <property type="entry name" value="Thiolase-like"/>
    <property type="match status" value="1"/>
</dbReference>
<dbReference type="Pfam" id="PF02803">
    <property type="entry name" value="Thiolase_C"/>
    <property type="match status" value="1"/>
</dbReference>
<evidence type="ECO:0000256" key="1">
    <source>
        <dbReference type="ARBA" id="ARBA00010982"/>
    </source>
</evidence>
<dbReference type="GO" id="GO:0003988">
    <property type="term" value="F:acetyl-CoA C-acyltransferase activity"/>
    <property type="evidence" value="ECO:0007669"/>
    <property type="project" value="UniProtKB-ARBA"/>
</dbReference>
<dbReference type="InterPro" id="IPR016039">
    <property type="entry name" value="Thiolase-like"/>
</dbReference>
<dbReference type="InterPro" id="IPR020613">
    <property type="entry name" value="Thiolase_CS"/>
</dbReference>
<dbReference type="KEGG" id="bic:LMTR13_08265"/>
<dbReference type="InterPro" id="IPR020616">
    <property type="entry name" value="Thiolase_N"/>
</dbReference>
<dbReference type="PIRSF" id="PIRSF000429">
    <property type="entry name" value="Ac-CoA_Ac_transf"/>
    <property type="match status" value="1"/>
</dbReference>
<dbReference type="Gene3D" id="3.40.47.10">
    <property type="match status" value="1"/>
</dbReference>
<dbReference type="PROSITE" id="PS00737">
    <property type="entry name" value="THIOLASE_2"/>
    <property type="match status" value="1"/>
</dbReference>
<accession>A0A1B1UBQ8</accession>
<keyword evidence="3 4" id="KW-0012">Acyltransferase</keyword>
<dbReference type="AlphaFoldDB" id="A0A1B1UBQ8"/>
<organism evidence="7 8">
    <name type="scientific">Bradyrhizobium icense</name>
    <dbReference type="NCBI Taxonomy" id="1274631"/>
    <lineage>
        <taxon>Bacteria</taxon>
        <taxon>Pseudomonadati</taxon>
        <taxon>Pseudomonadota</taxon>
        <taxon>Alphaproteobacteria</taxon>
        <taxon>Hyphomicrobiales</taxon>
        <taxon>Nitrobacteraceae</taxon>
        <taxon>Bradyrhizobium</taxon>
    </lineage>
</organism>
<reference evidence="7 8" key="1">
    <citation type="submission" date="2016-07" db="EMBL/GenBank/DDBJ databases">
        <title>Complete genome sequence of Bradyrhizobium icense LMTR 13T, a potential inoculant strain isolated from lima bean (Phaseolus lunatus) in Peru.</title>
        <authorList>
            <person name="Ormeno-Orrillo E."/>
            <person name="Duran D."/>
            <person name="Rogel M.A."/>
            <person name="Rey L."/>
            <person name="Imperial J."/>
            <person name="Ruiz-Argueso T."/>
            <person name="Martinez-Romero E."/>
        </authorList>
    </citation>
    <scope>NUCLEOTIDE SEQUENCE [LARGE SCALE GENOMIC DNA]</scope>
    <source>
        <strain evidence="7 8">LMTR 13</strain>
    </source>
</reference>
<feature type="domain" description="Thiolase N-terminal" evidence="5">
    <location>
        <begin position="4"/>
        <end position="243"/>
    </location>
</feature>
<evidence type="ECO:0000259" key="5">
    <source>
        <dbReference type="Pfam" id="PF00108"/>
    </source>
</evidence>
<dbReference type="Proteomes" id="UP000092839">
    <property type="component" value="Chromosome"/>
</dbReference>
<evidence type="ECO:0000256" key="4">
    <source>
        <dbReference type="RuleBase" id="RU003557"/>
    </source>
</evidence>
<protein>
    <submittedName>
        <fullName evidence="7">Acetyl-CoA acetyltransferase</fullName>
    </submittedName>
</protein>
<dbReference type="PANTHER" id="PTHR18919:SF151">
    <property type="entry name" value="BLR2427 PROTEIN"/>
    <property type="match status" value="1"/>
</dbReference>
<keyword evidence="8" id="KW-1185">Reference proteome</keyword>
<dbReference type="OrthoDB" id="7838428at2"/>
<proteinExistence type="inferred from homology"/>
<evidence type="ECO:0000259" key="6">
    <source>
        <dbReference type="Pfam" id="PF02803"/>
    </source>
</evidence>
<dbReference type="InterPro" id="IPR002155">
    <property type="entry name" value="Thiolase"/>
</dbReference>
<evidence type="ECO:0000313" key="7">
    <source>
        <dbReference type="EMBL" id="ANW00173.1"/>
    </source>
</evidence>
<evidence type="ECO:0000256" key="3">
    <source>
        <dbReference type="ARBA" id="ARBA00023315"/>
    </source>
</evidence>
<dbReference type="NCBIfam" id="TIGR01930">
    <property type="entry name" value="AcCoA-C-Actrans"/>
    <property type="match status" value="1"/>
</dbReference>
<dbReference type="RefSeq" id="WP_065727459.1">
    <property type="nucleotide sequence ID" value="NZ_CP016428.1"/>
</dbReference>
<dbReference type="EMBL" id="CP016428">
    <property type="protein sequence ID" value="ANW00173.1"/>
    <property type="molecule type" value="Genomic_DNA"/>
</dbReference>
<dbReference type="InterPro" id="IPR020617">
    <property type="entry name" value="Thiolase_C"/>
</dbReference>
<sequence>MSAVFIAAARRTTVGPRGGVFAKVEGAELAEACIRVVLGDVGLSPSNLDEVILGNTLYGGGNPARVAALKAGIPAAVPASTIDTQCCAGLDAILLATARIKAGEADAIVAGGVESFSRAPIRSRRPLLPHEDAQPYDRPPFTPWPERDPDMIPAAAMLAAELNITRRDQEVFAIESHRKALAHGASMAEFVPVCGQTGDPFARRLTAGLCGRLPVLAGSPTHGVTAATVAVEADAAAVVLLASARALASIRHPARLIRIAGGERTGGDPERPGLAPIEAARAVLDRAGLSASSVSVAEIMEAFAVQAVACIRALDLDPMCVNPGGGALARGHPIGASGAITAVRVWHEMQTMDKGAVGLAAIAAAGGLGSAVLLQTE</sequence>
<dbReference type="PANTHER" id="PTHR18919">
    <property type="entry name" value="ACETYL-COA C-ACYLTRANSFERASE"/>
    <property type="match status" value="1"/>
</dbReference>
<evidence type="ECO:0000313" key="8">
    <source>
        <dbReference type="Proteomes" id="UP000092839"/>
    </source>
</evidence>
<dbReference type="CDD" id="cd00751">
    <property type="entry name" value="thiolase"/>
    <property type="match status" value="1"/>
</dbReference>
<dbReference type="STRING" id="1274631.LMTR13_08265"/>
<dbReference type="Pfam" id="PF00108">
    <property type="entry name" value="Thiolase_N"/>
    <property type="match status" value="1"/>
</dbReference>